<dbReference type="InterPro" id="IPR016186">
    <property type="entry name" value="C-type_lectin-like/link_sf"/>
</dbReference>
<dbReference type="CDD" id="cd00037">
    <property type="entry name" value="CLECT"/>
    <property type="match status" value="1"/>
</dbReference>
<dbReference type="InterPro" id="IPR001304">
    <property type="entry name" value="C-type_lectin-like"/>
</dbReference>
<accession>A0A8S3QUS8</accession>
<dbReference type="EMBL" id="CAJPWZ010000755">
    <property type="protein sequence ID" value="CAG2200713.1"/>
    <property type="molecule type" value="Genomic_DNA"/>
</dbReference>
<comment type="caution">
    <text evidence="2">The sequence shown here is derived from an EMBL/GenBank/DDBJ whole genome shotgun (WGS) entry which is preliminary data.</text>
</comment>
<dbReference type="Proteomes" id="UP000683360">
    <property type="component" value="Unassembled WGS sequence"/>
</dbReference>
<evidence type="ECO:0000313" key="2">
    <source>
        <dbReference type="EMBL" id="CAG2200713.1"/>
    </source>
</evidence>
<dbReference type="Gene3D" id="3.10.100.10">
    <property type="entry name" value="Mannose-Binding Protein A, subunit A"/>
    <property type="match status" value="1"/>
</dbReference>
<evidence type="ECO:0000313" key="3">
    <source>
        <dbReference type="Proteomes" id="UP000683360"/>
    </source>
</evidence>
<protein>
    <recommendedName>
        <fullName evidence="1">C-type lectin domain-containing protein</fullName>
    </recommendedName>
</protein>
<evidence type="ECO:0000259" key="1">
    <source>
        <dbReference type="PROSITE" id="PS50041"/>
    </source>
</evidence>
<reference evidence="2" key="1">
    <citation type="submission" date="2021-03" db="EMBL/GenBank/DDBJ databases">
        <authorList>
            <person name="Bekaert M."/>
        </authorList>
    </citation>
    <scope>NUCLEOTIDE SEQUENCE</scope>
</reference>
<dbReference type="Pfam" id="PF00059">
    <property type="entry name" value="Lectin_C"/>
    <property type="match status" value="1"/>
</dbReference>
<dbReference type="InterPro" id="IPR016187">
    <property type="entry name" value="CTDL_fold"/>
</dbReference>
<dbReference type="SUPFAM" id="SSF56436">
    <property type="entry name" value="C-type lectin-like"/>
    <property type="match status" value="1"/>
</dbReference>
<sequence length="303" mass="34020">MDCLLISGRQSDWEIKQIELRELYLLIIVVFLSISPHKGQIIPGQNLIDQQTDIFLIDDSGARVTSFVDDSGFGTGSDFGLPPIPFLPIALLMIPMVMMTMMSTVTSETSVAPIPVVPRTVLATVPTTQADVQTTPCVPTTCPERYSLLNDQTASPNCYFNSGDDKRTWADALRICMSTPGAYIWRPNTEEEANAVKNTFGLIDNFNVWTGANSPTHDRNFVFAVDNGAFSIDSVPFGECNEWDFDYDCVEVSLRTETLIWNWDIDDCFDEIEYVCEFPRVKNLSVEVYVALVIFQWTNISYP</sequence>
<dbReference type="SMART" id="SM00034">
    <property type="entry name" value="CLECT"/>
    <property type="match status" value="1"/>
</dbReference>
<proteinExistence type="predicted"/>
<name>A0A8S3QUS8_MYTED</name>
<dbReference type="OrthoDB" id="7357196at2759"/>
<dbReference type="PROSITE" id="PS50041">
    <property type="entry name" value="C_TYPE_LECTIN_2"/>
    <property type="match status" value="1"/>
</dbReference>
<feature type="domain" description="C-type lectin" evidence="1">
    <location>
        <begin position="154"/>
        <end position="277"/>
    </location>
</feature>
<organism evidence="2 3">
    <name type="scientific">Mytilus edulis</name>
    <name type="common">Blue mussel</name>
    <dbReference type="NCBI Taxonomy" id="6550"/>
    <lineage>
        <taxon>Eukaryota</taxon>
        <taxon>Metazoa</taxon>
        <taxon>Spiralia</taxon>
        <taxon>Lophotrochozoa</taxon>
        <taxon>Mollusca</taxon>
        <taxon>Bivalvia</taxon>
        <taxon>Autobranchia</taxon>
        <taxon>Pteriomorphia</taxon>
        <taxon>Mytilida</taxon>
        <taxon>Mytiloidea</taxon>
        <taxon>Mytilidae</taxon>
        <taxon>Mytilinae</taxon>
        <taxon>Mytilus</taxon>
    </lineage>
</organism>
<dbReference type="AlphaFoldDB" id="A0A8S3QUS8"/>
<keyword evidence="3" id="KW-1185">Reference proteome</keyword>
<gene>
    <name evidence="2" type="ORF">MEDL_15347</name>
</gene>